<feature type="non-terminal residue" evidence="2">
    <location>
        <position position="1"/>
    </location>
</feature>
<dbReference type="EMBL" id="DXAQ01000020">
    <property type="protein sequence ID" value="HIZ88574.1"/>
    <property type="molecule type" value="Genomic_DNA"/>
</dbReference>
<evidence type="ECO:0000313" key="2">
    <source>
        <dbReference type="EMBL" id="HIZ88574.1"/>
    </source>
</evidence>
<name>A0A9D2GSK0_9BACT</name>
<reference evidence="2" key="2">
    <citation type="submission" date="2021-04" db="EMBL/GenBank/DDBJ databases">
        <authorList>
            <person name="Gilroy R."/>
        </authorList>
    </citation>
    <scope>NUCLEOTIDE SEQUENCE</scope>
    <source>
        <strain evidence="2">ChiW4-1371</strain>
    </source>
</reference>
<accession>A0A9D2GSK0</accession>
<reference evidence="2" key="1">
    <citation type="journal article" date="2021" name="PeerJ">
        <title>Extensive microbial diversity within the chicken gut microbiome revealed by metagenomics and culture.</title>
        <authorList>
            <person name="Gilroy R."/>
            <person name="Ravi A."/>
            <person name="Getino M."/>
            <person name="Pursley I."/>
            <person name="Horton D.L."/>
            <person name="Alikhan N.F."/>
            <person name="Baker D."/>
            <person name="Gharbi K."/>
            <person name="Hall N."/>
            <person name="Watson M."/>
            <person name="Adriaenssens E.M."/>
            <person name="Foster-Nyarko E."/>
            <person name="Jarju S."/>
            <person name="Secka A."/>
            <person name="Antonio M."/>
            <person name="Oren A."/>
            <person name="Chaudhuri R.R."/>
            <person name="La Ragione R."/>
            <person name="Hildebrand F."/>
            <person name="Pallen M.J."/>
        </authorList>
    </citation>
    <scope>NUCLEOTIDE SEQUENCE</scope>
    <source>
        <strain evidence="2">ChiW4-1371</strain>
    </source>
</reference>
<protein>
    <recommendedName>
        <fullName evidence="4">Outer membrane protein beta-barrel domain-containing protein</fullName>
    </recommendedName>
</protein>
<dbReference type="Proteomes" id="UP000824176">
    <property type="component" value="Unassembled WGS sequence"/>
</dbReference>
<gene>
    <name evidence="2" type="ORF">H9804_01385</name>
</gene>
<feature type="compositionally biased region" description="Polar residues" evidence="1">
    <location>
        <begin position="26"/>
        <end position="45"/>
    </location>
</feature>
<sequence length="235" mass="26170">TLLCTFISFQVFAQEENTDAVNAQAQEQNKPAENTQVKEQTSDMKTNAKGKPDFNKKKISLDRIDEKKWSLRVGYNYFMPDNKYLSMLQNQLKIGGAYDYNEHLQFQAFLRYADGNKSYDINGASAKFQGTVYNIGLLATGLYPVELSFGSIAPFGSIGAVYTFGSLNTTYQDGTQNKSNLSGGGILAQAGLQYSYHILAFRVYGEYLYDFTPINNPYIKSLSGFSVGAELGIKF</sequence>
<proteinExistence type="predicted"/>
<evidence type="ECO:0000313" key="3">
    <source>
        <dbReference type="Proteomes" id="UP000824176"/>
    </source>
</evidence>
<evidence type="ECO:0000256" key="1">
    <source>
        <dbReference type="SAM" id="MobiDB-lite"/>
    </source>
</evidence>
<evidence type="ECO:0008006" key="4">
    <source>
        <dbReference type="Google" id="ProtNLM"/>
    </source>
</evidence>
<organism evidence="2 3">
    <name type="scientific">Candidatus Mucispirillum faecigallinarum</name>
    <dbReference type="NCBI Taxonomy" id="2838699"/>
    <lineage>
        <taxon>Bacteria</taxon>
        <taxon>Pseudomonadati</taxon>
        <taxon>Deferribacterota</taxon>
        <taxon>Deferribacteres</taxon>
        <taxon>Deferribacterales</taxon>
        <taxon>Mucispirillaceae</taxon>
        <taxon>Mucispirillum</taxon>
    </lineage>
</organism>
<dbReference type="AlphaFoldDB" id="A0A9D2GSK0"/>
<comment type="caution">
    <text evidence="2">The sequence shown here is derived from an EMBL/GenBank/DDBJ whole genome shotgun (WGS) entry which is preliminary data.</text>
</comment>
<feature type="region of interest" description="Disordered" evidence="1">
    <location>
        <begin position="26"/>
        <end position="54"/>
    </location>
</feature>